<dbReference type="Proteomes" id="UP000054304">
    <property type="component" value="Unassembled WGS sequence"/>
</dbReference>
<organism evidence="2 3">
    <name type="scientific">Lachancea lanzarotensis</name>
    <dbReference type="NCBI Taxonomy" id="1245769"/>
    <lineage>
        <taxon>Eukaryota</taxon>
        <taxon>Fungi</taxon>
        <taxon>Dikarya</taxon>
        <taxon>Ascomycota</taxon>
        <taxon>Saccharomycotina</taxon>
        <taxon>Saccharomycetes</taxon>
        <taxon>Saccharomycetales</taxon>
        <taxon>Saccharomycetaceae</taxon>
        <taxon>Lachancea</taxon>
    </lineage>
</organism>
<accession>A0A0C7N2B6</accession>
<dbReference type="HOGENOM" id="CLU_1652454_0_0_1"/>
<dbReference type="AlphaFoldDB" id="A0A0C7N2B6"/>
<dbReference type="RefSeq" id="XP_022626946.1">
    <property type="nucleotide sequence ID" value="XM_022774894.1"/>
</dbReference>
<protein>
    <submittedName>
        <fullName evidence="2">LALA0S01e17040g1_1</fullName>
    </submittedName>
</protein>
<dbReference type="EMBL" id="LN736360">
    <property type="protein sequence ID" value="CEP60704.1"/>
    <property type="molecule type" value="Genomic_DNA"/>
</dbReference>
<dbReference type="GeneID" id="34684108"/>
<sequence length="160" mass="18642">MVQFVVKLVEWFCIDISSLYVVDFIMQVLFLHRSYIYNFILAISSGETPQTLFFLGFYFIREKNEMFRPRSRKVFPGARGTQTGPQRLIKREADAEKREAHRIYVRNRTVCCLEQPAEHRNGSNGVCYQGFGSCVEREERVCNSVEGDRDKASRKGQEIV</sequence>
<evidence type="ECO:0000313" key="3">
    <source>
        <dbReference type="Proteomes" id="UP000054304"/>
    </source>
</evidence>
<keyword evidence="3" id="KW-1185">Reference proteome</keyword>
<keyword evidence="1" id="KW-0812">Transmembrane</keyword>
<evidence type="ECO:0000256" key="1">
    <source>
        <dbReference type="SAM" id="Phobius"/>
    </source>
</evidence>
<keyword evidence="1" id="KW-0472">Membrane</keyword>
<keyword evidence="1" id="KW-1133">Transmembrane helix</keyword>
<proteinExistence type="predicted"/>
<evidence type="ECO:0000313" key="2">
    <source>
        <dbReference type="EMBL" id="CEP60704.1"/>
    </source>
</evidence>
<feature type="transmembrane region" description="Helical" evidence="1">
    <location>
        <begin position="36"/>
        <end position="60"/>
    </location>
</feature>
<name>A0A0C7N2B6_9SACH</name>
<gene>
    <name evidence="2" type="ORF">LALA0_S01e17040g</name>
</gene>
<reference evidence="2 3" key="1">
    <citation type="submission" date="2014-12" db="EMBL/GenBank/DDBJ databases">
        <authorList>
            <person name="Neuveglise Cecile"/>
        </authorList>
    </citation>
    <scope>NUCLEOTIDE SEQUENCE [LARGE SCALE GENOMIC DNA]</scope>
    <source>
        <strain evidence="2 3">CBS 12615</strain>
    </source>
</reference>
<feature type="transmembrane region" description="Helical" evidence="1">
    <location>
        <begin position="12"/>
        <end position="30"/>
    </location>
</feature>